<keyword evidence="15" id="KW-1185">Reference proteome</keyword>
<evidence type="ECO:0000256" key="11">
    <source>
        <dbReference type="RuleBase" id="RU000682"/>
    </source>
</evidence>
<dbReference type="Pfam" id="PF00046">
    <property type="entry name" value="Homeodomain"/>
    <property type="match status" value="1"/>
</dbReference>
<dbReference type="EMBL" id="JABXBU010000003">
    <property type="protein sequence ID" value="KAF8792213.1"/>
    <property type="molecule type" value="Genomic_DNA"/>
</dbReference>
<evidence type="ECO:0000256" key="8">
    <source>
        <dbReference type="ARBA" id="ARBA00023242"/>
    </source>
</evidence>
<dbReference type="PANTHER" id="PTHR24208">
    <property type="entry name" value="LIM/HOMEOBOX PROTEIN LHX"/>
    <property type="match status" value="1"/>
</dbReference>
<organism evidence="14 15">
    <name type="scientific">Argiope bruennichi</name>
    <name type="common">Wasp spider</name>
    <name type="synonym">Aranea bruennichi</name>
    <dbReference type="NCBI Taxonomy" id="94029"/>
    <lineage>
        <taxon>Eukaryota</taxon>
        <taxon>Metazoa</taxon>
        <taxon>Ecdysozoa</taxon>
        <taxon>Arthropoda</taxon>
        <taxon>Chelicerata</taxon>
        <taxon>Arachnida</taxon>
        <taxon>Araneae</taxon>
        <taxon>Araneomorphae</taxon>
        <taxon>Entelegynae</taxon>
        <taxon>Araneoidea</taxon>
        <taxon>Araneidae</taxon>
        <taxon>Argiope</taxon>
    </lineage>
</organism>
<name>A0A8T0FTZ9_ARGBR</name>
<evidence type="ECO:0000256" key="10">
    <source>
        <dbReference type="PROSITE-ProRule" id="PRU00125"/>
    </source>
</evidence>
<reference evidence="14" key="2">
    <citation type="submission" date="2020-06" db="EMBL/GenBank/DDBJ databases">
        <authorList>
            <person name="Sheffer M."/>
        </authorList>
    </citation>
    <scope>NUCLEOTIDE SEQUENCE</scope>
</reference>
<evidence type="ECO:0000256" key="7">
    <source>
        <dbReference type="ARBA" id="ARBA00023155"/>
    </source>
</evidence>
<evidence type="ECO:0000313" key="14">
    <source>
        <dbReference type="EMBL" id="KAF8792213.1"/>
    </source>
</evidence>
<dbReference type="FunFam" id="1.10.10.60:FF:000219">
    <property type="entry name" value="LIM/homeobox protein Lhx3"/>
    <property type="match status" value="1"/>
</dbReference>
<dbReference type="InterPro" id="IPR050453">
    <property type="entry name" value="LIM_Homeobox_TF"/>
</dbReference>
<sequence>MALQNLTSIRKTSRNWKLDIQLIFASCRHLDWASVREARQLDVSRKGNDLVWRQDPMDAAEDFLDLLTENHMLHKGELVVRCAGCQNPLLDRIMMKLKDQLWHANCLRCSVCETPLTEKCYSRDSLNFCHEHFYRKYGTQCSGCNKGIIPLETVRRVRNLVFHLHCFTCYLCSRELATGDHFFLMEDKKLICQGDYYSASTTAIVDNGSGNKRPRTTISTVQLEALKLAYQRSSKPSRHVREQLSAETGLDMRVVQVWFQNRRAKEKRLKKEAKKSYWENKCYTDKVQQIKSSNLQESPEETEHKNGPYDRNLADWLFQASDFRLTVFQQIFCYTNGKK</sequence>
<dbReference type="Gene3D" id="2.10.110.10">
    <property type="entry name" value="Cysteine Rich Protein"/>
    <property type="match status" value="2"/>
</dbReference>
<dbReference type="GO" id="GO:0000977">
    <property type="term" value="F:RNA polymerase II transcription regulatory region sequence-specific DNA binding"/>
    <property type="evidence" value="ECO:0007669"/>
    <property type="project" value="TreeGrafter"/>
</dbReference>
<comment type="subcellular location">
    <subcellularLocation>
        <location evidence="1 9 11">Nucleus</location>
    </subcellularLocation>
</comment>
<evidence type="ECO:0000256" key="6">
    <source>
        <dbReference type="ARBA" id="ARBA00023125"/>
    </source>
</evidence>
<dbReference type="AlphaFoldDB" id="A0A8T0FTZ9"/>
<evidence type="ECO:0000256" key="9">
    <source>
        <dbReference type="PROSITE-ProRule" id="PRU00108"/>
    </source>
</evidence>
<evidence type="ECO:0000313" key="15">
    <source>
        <dbReference type="Proteomes" id="UP000807504"/>
    </source>
</evidence>
<evidence type="ECO:0000256" key="2">
    <source>
        <dbReference type="ARBA" id="ARBA00022723"/>
    </source>
</evidence>
<keyword evidence="7 9" id="KW-0371">Homeobox</keyword>
<dbReference type="SMART" id="SM00389">
    <property type="entry name" value="HOX"/>
    <property type="match status" value="1"/>
</dbReference>
<dbReference type="InterPro" id="IPR001781">
    <property type="entry name" value="Znf_LIM"/>
</dbReference>
<dbReference type="Pfam" id="PF00412">
    <property type="entry name" value="LIM"/>
    <property type="match status" value="2"/>
</dbReference>
<evidence type="ECO:0000256" key="1">
    <source>
        <dbReference type="ARBA" id="ARBA00004123"/>
    </source>
</evidence>
<feature type="domain" description="Homeobox" evidence="13">
    <location>
        <begin position="209"/>
        <end position="269"/>
    </location>
</feature>
<accession>A0A8T0FTZ9</accession>
<keyword evidence="6 9" id="KW-0238">DNA-binding</keyword>
<dbReference type="GO" id="GO:0005634">
    <property type="term" value="C:nucleus"/>
    <property type="evidence" value="ECO:0007669"/>
    <property type="project" value="UniProtKB-SubCell"/>
</dbReference>
<evidence type="ECO:0000256" key="5">
    <source>
        <dbReference type="ARBA" id="ARBA00023038"/>
    </source>
</evidence>
<evidence type="ECO:0000259" key="13">
    <source>
        <dbReference type="PROSITE" id="PS50071"/>
    </source>
</evidence>
<feature type="domain" description="LIM zinc-binding" evidence="12">
    <location>
        <begin position="80"/>
        <end position="139"/>
    </location>
</feature>
<keyword evidence="4 10" id="KW-0862">Zinc</keyword>
<dbReference type="SUPFAM" id="SSF46689">
    <property type="entry name" value="Homeodomain-like"/>
    <property type="match status" value="1"/>
</dbReference>
<dbReference type="GO" id="GO:0030182">
    <property type="term" value="P:neuron differentiation"/>
    <property type="evidence" value="ECO:0007669"/>
    <property type="project" value="TreeGrafter"/>
</dbReference>
<dbReference type="PROSITE" id="PS00478">
    <property type="entry name" value="LIM_DOMAIN_1"/>
    <property type="match status" value="1"/>
</dbReference>
<dbReference type="PANTHER" id="PTHR24208:SF128">
    <property type="entry name" value="LIM3, ISOFORM G"/>
    <property type="match status" value="1"/>
</dbReference>
<dbReference type="SUPFAM" id="SSF57716">
    <property type="entry name" value="Glucocorticoid receptor-like (DNA-binding domain)"/>
    <property type="match status" value="2"/>
</dbReference>
<gene>
    <name evidence="14" type="ORF">HNY73_003840</name>
</gene>
<proteinExistence type="predicted"/>
<dbReference type="Proteomes" id="UP000807504">
    <property type="component" value="Unassembled WGS sequence"/>
</dbReference>
<keyword evidence="5 10" id="KW-0440">LIM domain</keyword>
<keyword evidence="2 10" id="KW-0479">Metal-binding</keyword>
<comment type="caution">
    <text evidence="14">The sequence shown here is derived from an EMBL/GenBank/DDBJ whole genome shotgun (WGS) entry which is preliminary data.</text>
</comment>
<dbReference type="GO" id="GO:0046872">
    <property type="term" value="F:metal ion binding"/>
    <property type="evidence" value="ECO:0007669"/>
    <property type="project" value="UniProtKB-KW"/>
</dbReference>
<dbReference type="InterPro" id="IPR017970">
    <property type="entry name" value="Homeobox_CS"/>
</dbReference>
<dbReference type="CDD" id="cd00086">
    <property type="entry name" value="homeodomain"/>
    <property type="match status" value="1"/>
</dbReference>
<feature type="domain" description="LIM zinc-binding" evidence="12">
    <location>
        <begin position="140"/>
        <end position="202"/>
    </location>
</feature>
<keyword evidence="8 9" id="KW-0539">Nucleus</keyword>
<evidence type="ECO:0000256" key="3">
    <source>
        <dbReference type="ARBA" id="ARBA00022737"/>
    </source>
</evidence>
<evidence type="ECO:0000256" key="4">
    <source>
        <dbReference type="ARBA" id="ARBA00022833"/>
    </source>
</evidence>
<dbReference type="PROSITE" id="PS50071">
    <property type="entry name" value="HOMEOBOX_2"/>
    <property type="match status" value="1"/>
</dbReference>
<dbReference type="InterPro" id="IPR001356">
    <property type="entry name" value="HD"/>
</dbReference>
<dbReference type="InterPro" id="IPR009057">
    <property type="entry name" value="Homeodomain-like_sf"/>
</dbReference>
<protein>
    <submittedName>
        <fullName evidence="14">LIM/homeobox protein Lhx3 like protein</fullName>
    </submittedName>
</protein>
<dbReference type="PROSITE" id="PS00027">
    <property type="entry name" value="HOMEOBOX_1"/>
    <property type="match status" value="1"/>
</dbReference>
<dbReference type="Gene3D" id="1.10.10.60">
    <property type="entry name" value="Homeodomain-like"/>
    <property type="match status" value="1"/>
</dbReference>
<dbReference type="PROSITE" id="PS50023">
    <property type="entry name" value="LIM_DOMAIN_2"/>
    <property type="match status" value="2"/>
</dbReference>
<dbReference type="GO" id="GO:0000981">
    <property type="term" value="F:DNA-binding transcription factor activity, RNA polymerase II-specific"/>
    <property type="evidence" value="ECO:0007669"/>
    <property type="project" value="InterPro"/>
</dbReference>
<reference evidence="14" key="1">
    <citation type="journal article" date="2020" name="bioRxiv">
        <title>Chromosome-level reference genome of the European wasp spider Argiope bruennichi: a resource for studies on range expansion and evolutionary adaptation.</title>
        <authorList>
            <person name="Sheffer M.M."/>
            <person name="Hoppe A."/>
            <person name="Krehenwinkel H."/>
            <person name="Uhl G."/>
            <person name="Kuss A.W."/>
            <person name="Jensen L."/>
            <person name="Jensen C."/>
            <person name="Gillespie R.G."/>
            <person name="Hoff K.J."/>
            <person name="Prost S."/>
        </authorList>
    </citation>
    <scope>NUCLEOTIDE SEQUENCE</scope>
</reference>
<keyword evidence="3" id="KW-0677">Repeat</keyword>
<dbReference type="SMART" id="SM00132">
    <property type="entry name" value="LIM"/>
    <property type="match status" value="2"/>
</dbReference>
<feature type="DNA-binding region" description="Homeobox" evidence="9">
    <location>
        <begin position="211"/>
        <end position="270"/>
    </location>
</feature>
<evidence type="ECO:0000259" key="12">
    <source>
        <dbReference type="PROSITE" id="PS50023"/>
    </source>
</evidence>